<dbReference type="Pfam" id="PF25917">
    <property type="entry name" value="BSH_RND"/>
    <property type="match status" value="1"/>
</dbReference>
<dbReference type="GO" id="GO:0015562">
    <property type="term" value="F:efflux transmembrane transporter activity"/>
    <property type="evidence" value="ECO:0007669"/>
    <property type="project" value="TreeGrafter"/>
</dbReference>
<dbReference type="Proteomes" id="UP000183487">
    <property type="component" value="Unassembled WGS sequence"/>
</dbReference>
<dbReference type="InterPro" id="IPR006143">
    <property type="entry name" value="RND_pump_MFP"/>
</dbReference>
<reference evidence="6" key="1">
    <citation type="submission" date="2016-10" db="EMBL/GenBank/DDBJ databases">
        <authorList>
            <person name="Varghese N."/>
        </authorList>
    </citation>
    <scope>NUCLEOTIDE SEQUENCE [LARGE SCALE GENOMIC DNA]</scope>
    <source>
        <strain evidence="6">GAS106B</strain>
    </source>
</reference>
<dbReference type="OrthoDB" id="9806939at2"/>
<dbReference type="InterPro" id="IPR058625">
    <property type="entry name" value="MdtA-like_BSH"/>
</dbReference>
<keyword evidence="2" id="KW-0472">Membrane</keyword>
<dbReference type="Gene3D" id="2.40.50.100">
    <property type="match status" value="1"/>
</dbReference>
<evidence type="ECO:0000256" key="1">
    <source>
        <dbReference type="ARBA" id="ARBA00009477"/>
    </source>
</evidence>
<proteinExistence type="inferred from homology"/>
<dbReference type="NCBIfam" id="TIGR01730">
    <property type="entry name" value="RND_mfp"/>
    <property type="match status" value="1"/>
</dbReference>
<feature type="domain" description="Multidrug resistance protein MdtA-like barrel-sandwich hybrid" evidence="3">
    <location>
        <begin position="88"/>
        <end position="222"/>
    </location>
</feature>
<feature type="domain" description="CusB-like beta-barrel" evidence="4">
    <location>
        <begin position="240"/>
        <end position="310"/>
    </location>
</feature>
<feature type="transmembrane region" description="Helical" evidence="2">
    <location>
        <begin position="21"/>
        <end position="37"/>
    </location>
</feature>
<keyword evidence="2" id="KW-1133">Transmembrane helix</keyword>
<evidence type="ECO:0000313" key="6">
    <source>
        <dbReference type="Proteomes" id="UP000183487"/>
    </source>
</evidence>
<evidence type="ECO:0000256" key="2">
    <source>
        <dbReference type="SAM" id="Phobius"/>
    </source>
</evidence>
<dbReference type="AlphaFoldDB" id="A0A1H1JR44"/>
<dbReference type="Gene3D" id="1.10.287.470">
    <property type="entry name" value="Helix hairpin bin"/>
    <property type="match status" value="1"/>
</dbReference>
<dbReference type="RefSeq" id="WP_074772657.1">
    <property type="nucleotide sequence ID" value="NZ_FNKP01000003.1"/>
</dbReference>
<evidence type="ECO:0000313" key="5">
    <source>
        <dbReference type="EMBL" id="SDR52075.1"/>
    </source>
</evidence>
<evidence type="ECO:0000259" key="3">
    <source>
        <dbReference type="Pfam" id="PF25917"/>
    </source>
</evidence>
<dbReference type="Pfam" id="PF25954">
    <property type="entry name" value="Beta-barrel_RND_2"/>
    <property type="match status" value="1"/>
</dbReference>
<dbReference type="Gene3D" id="2.40.420.20">
    <property type="match status" value="1"/>
</dbReference>
<evidence type="ECO:0000259" key="4">
    <source>
        <dbReference type="Pfam" id="PF25954"/>
    </source>
</evidence>
<keyword evidence="6" id="KW-1185">Reference proteome</keyword>
<name>A0A1H1JR44_9BURK</name>
<gene>
    <name evidence="5" type="ORF">SAMN05443245_7097</name>
</gene>
<accession>A0A1H1JR44</accession>
<dbReference type="PANTHER" id="PTHR30469:SF37">
    <property type="entry name" value="RAGD PROTEIN"/>
    <property type="match status" value="1"/>
</dbReference>
<dbReference type="GO" id="GO:1990281">
    <property type="term" value="C:efflux pump complex"/>
    <property type="evidence" value="ECO:0007669"/>
    <property type="project" value="TreeGrafter"/>
</dbReference>
<protein>
    <submittedName>
        <fullName evidence="5">RND family efflux transporter, MFP subunit</fullName>
    </submittedName>
</protein>
<dbReference type="Gene3D" id="2.40.30.170">
    <property type="match status" value="1"/>
</dbReference>
<organism evidence="5 6">
    <name type="scientific">Paraburkholderia fungorum</name>
    <dbReference type="NCBI Taxonomy" id="134537"/>
    <lineage>
        <taxon>Bacteria</taxon>
        <taxon>Pseudomonadati</taxon>
        <taxon>Pseudomonadota</taxon>
        <taxon>Betaproteobacteria</taxon>
        <taxon>Burkholderiales</taxon>
        <taxon>Burkholderiaceae</taxon>
        <taxon>Paraburkholderia</taxon>
    </lineage>
</organism>
<dbReference type="EMBL" id="FNKP01000003">
    <property type="protein sequence ID" value="SDR52075.1"/>
    <property type="molecule type" value="Genomic_DNA"/>
</dbReference>
<keyword evidence="2" id="KW-0812">Transmembrane</keyword>
<dbReference type="PANTHER" id="PTHR30469">
    <property type="entry name" value="MULTIDRUG RESISTANCE PROTEIN MDTA"/>
    <property type="match status" value="1"/>
</dbReference>
<sequence length="400" mass="42080">MSTNEIRASSDDGTAKRLRRLRIAGVIAVLLAVGVYAEGVSSRLHTDHSLSAWTNAQAVPSVRVLLPVAETGGASFDLPGRLEAHDDASIHARVSGYMKAWYVDIGAKVKQGQKLATIDTPELDQQLAQAQADLAREKADLALATSTSGRWSAMLKQDSVSRQAADEKSSELAVKRADYAAGEANVRRLQALESFRTLTAPFDGIVTARHADIGALVSAGDTGGPELFSVASTAQLRLYVRLPQDYAGRIVPGMHVTFDVPERAGKSFDATVASSNDDVDAQSGTLLVQLNADNHDGLLIPGEYAQVHFTLPAAAGNVRVPASALLFRGSHPQLAVVDANGRVALRDIVIGTDYGTALDIASGVQHGDRVIDNPPDSIVAGEAVKIVESKDAGNGSQGHA</sequence>
<dbReference type="InterPro" id="IPR058792">
    <property type="entry name" value="Beta-barrel_RND_2"/>
</dbReference>
<dbReference type="SUPFAM" id="SSF111369">
    <property type="entry name" value="HlyD-like secretion proteins"/>
    <property type="match status" value="1"/>
</dbReference>
<comment type="similarity">
    <text evidence="1">Belongs to the membrane fusion protein (MFP) (TC 8.A.1) family.</text>
</comment>